<protein>
    <submittedName>
        <fullName evidence="1">Uncharacterized protein</fullName>
    </submittedName>
</protein>
<reference evidence="1 2" key="1">
    <citation type="submission" date="2021-06" db="EMBL/GenBank/DDBJ databases">
        <title>Caerostris extrusa draft genome.</title>
        <authorList>
            <person name="Kono N."/>
            <person name="Arakawa K."/>
        </authorList>
    </citation>
    <scope>NUCLEOTIDE SEQUENCE [LARGE SCALE GENOMIC DNA]</scope>
</reference>
<gene>
    <name evidence="1" type="ORF">CEXT_24641</name>
</gene>
<dbReference type="EMBL" id="BPLR01014137">
    <property type="protein sequence ID" value="GIY66629.1"/>
    <property type="molecule type" value="Genomic_DNA"/>
</dbReference>
<dbReference type="AlphaFoldDB" id="A0AAV4V9P7"/>
<sequence length="107" mass="12640">MISAICTIPIRSDCRTLQLIFRCESLIFSGANRQLNALDGQNICLRWFSYLLQSKYLHYMIADRQLSLLDGQDINVRWVRYLFRSRCRAEEVISRQKDYETMPGIDN</sequence>
<evidence type="ECO:0000313" key="1">
    <source>
        <dbReference type="EMBL" id="GIY66629.1"/>
    </source>
</evidence>
<organism evidence="1 2">
    <name type="scientific">Caerostris extrusa</name>
    <name type="common">Bark spider</name>
    <name type="synonym">Caerostris bankana</name>
    <dbReference type="NCBI Taxonomy" id="172846"/>
    <lineage>
        <taxon>Eukaryota</taxon>
        <taxon>Metazoa</taxon>
        <taxon>Ecdysozoa</taxon>
        <taxon>Arthropoda</taxon>
        <taxon>Chelicerata</taxon>
        <taxon>Arachnida</taxon>
        <taxon>Araneae</taxon>
        <taxon>Araneomorphae</taxon>
        <taxon>Entelegynae</taxon>
        <taxon>Araneoidea</taxon>
        <taxon>Araneidae</taxon>
        <taxon>Caerostris</taxon>
    </lineage>
</organism>
<name>A0AAV4V9P7_CAEEX</name>
<evidence type="ECO:0000313" key="2">
    <source>
        <dbReference type="Proteomes" id="UP001054945"/>
    </source>
</evidence>
<proteinExistence type="predicted"/>
<keyword evidence="2" id="KW-1185">Reference proteome</keyword>
<comment type="caution">
    <text evidence="1">The sequence shown here is derived from an EMBL/GenBank/DDBJ whole genome shotgun (WGS) entry which is preliminary data.</text>
</comment>
<dbReference type="Proteomes" id="UP001054945">
    <property type="component" value="Unassembled WGS sequence"/>
</dbReference>
<accession>A0AAV4V9P7</accession>